<evidence type="ECO:0000256" key="1">
    <source>
        <dbReference type="SAM" id="MobiDB-lite"/>
    </source>
</evidence>
<proteinExistence type="predicted"/>
<name>A0ABV0MXK0_9TELE</name>
<protein>
    <submittedName>
        <fullName evidence="2">Uncharacterized protein</fullName>
    </submittedName>
</protein>
<organism evidence="2 3">
    <name type="scientific">Goodea atripinnis</name>
    <dbReference type="NCBI Taxonomy" id="208336"/>
    <lineage>
        <taxon>Eukaryota</taxon>
        <taxon>Metazoa</taxon>
        <taxon>Chordata</taxon>
        <taxon>Craniata</taxon>
        <taxon>Vertebrata</taxon>
        <taxon>Euteleostomi</taxon>
        <taxon>Actinopterygii</taxon>
        <taxon>Neopterygii</taxon>
        <taxon>Teleostei</taxon>
        <taxon>Neoteleostei</taxon>
        <taxon>Acanthomorphata</taxon>
        <taxon>Ovalentaria</taxon>
        <taxon>Atherinomorphae</taxon>
        <taxon>Cyprinodontiformes</taxon>
        <taxon>Goodeidae</taxon>
        <taxon>Goodea</taxon>
    </lineage>
</organism>
<dbReference type="Proteomes" id="UP001476798">
    <property type="component" value="Unassembled WGS sequence"/>
</dbReference>
<sequence length="95" mass="10370">GKGKAKTQAVMVKGEERPNASSTIPTAPFPDVVHPSQVGPPNFPTASPPHPVVNVYPMVWNTTIWSTRKTAKRIPMGIQGTKCCTRNAREMLDMQ</sequence>
<feature type="non-terminal residue" evidence="2">
    <location>
        <position position="1"/>
    </location>
</feature>
<dbReference type="EMBL" id="JAHRIO010017795">
    <property type="protein sequence ID" value="MEQ2163792.1"/>
    <property type="molecule type" value="Genomic_DNA"/>
</dbReference>
<comment type="caution">
    <text evidence="2">The sequence shown here is derived from an EMBL/GenBank/DDBJ whole genome shotgun (WGS) entry which is preliminary data.</text>
</comment>
<evidence type="ECO:0000313" key="2">
    <source>
        <dbReference type="EMBL" id="MEQ2163792.1"/>
    </source>
</evidence>
<gene>
    <name evidence="2" type="ORF">GOODEAATRI_033993</name>
</gene>
<feature type="region of interest" description="Disordered" evidence="1">
    <location>
        <begin position="1"/>
        <end position="47"/>
    </location>
</feature>
<reference evidence="2 3" key="1">
    <citation type="submission" date="2021-06" db="EMBL/GenBank/DDBJ databases">
        <authorList>
            <person name="Palmer J.M."/>
        </authorList>
    </citation>
    <scope>NUCLEOTIDE SEQUENCE [LARGE SCALE GENOMIC DNA]</scope>
    <source>
        <strain evidence="2 3">GA_2019</strain>
        <tissue evidence="2">Muscle</tissue>
    </source>
</reference>
<keyword evidence="3" id="KW-1185">Reference proteome</keyword>
<accession>A0ABV0MXK0</accession>
<evidence type="ECO:0000313" key="3">
    <source>
        <dbReference type="Proteomes" id="UP001476798"/>
    </source>
</evidence>